<dbReference type="Proteomes" id="UP000663851">
    <property type="component" value="Unassembled WGS sequence"/>
</dbReference>
<gene>
    <name evidence="2" type="ORF">HFQ381_LOCUS32514</name>
    <name evidence="1" type="ORF">LUA448_LOCUS27395</name>
</gene>
<dbReference type="AlphaFoldDB" id="A0A818JCF3"/>
<evidence type="ECO:0000313" key="2">
    <source>
        <dbReference type="EMBL" id="CAF4580976.1"/>
    </source>
</evidence>
<evidence type="ECO:0000313" key="1">
    <source>
        <dbReference type="EMBL" id="CAF3539599.1"/>
    </source>
</evidence>
<protein>
    <submittedName>
        <fullName evidence="1">Uncharacterized protein</fullName>
    </submittedName>
</protein>
<dbReference type="Proteomes" id="UP000663833">
    <property type="component" value="Unassembled WGS sequence"/>
</dbReference>
<evidence type="ECO:0000313" key="3">
    <source>
        <dbReference type="Proteomes" id="UP000663833"/>
    </source>
</evidence>
<accession>A0A818JCF3</accession>
<proteinExistence type="predicted"/>
<dbReference type="EMBL" id="CAJOBO010008103">
    <property type="protein sequence ID" value="CAF4580976.1"/>
    <property type="molecule type" value="Genomic_DNA"/>
</dbReference>
<organism evidence="1 3">
    <name type="scientific">Rotaria socialis</name>
    <dbReference type="NCBI Taxonomy" id="392032"/>
    <lineage>
        <taxon>Eukaryota</taxon>
        <taxon>Metazoa</taxon>
        <taxon>Spiralia</taxon>
        <taxon>Gnathifera</taxon>
        <taxon>Rotifera</taxon>
        <taxon>Eurotatoria</taxon>
        <taxon>Bdelloidea</taxon>
        <taxon>Philodinida</taxon>
        <taxon>Philodinidae</taxon>
        <taxon>Rotaria</taxon>
    </lineage>
</organism>
<comment type="caution">
    <text evidence="1">The sequence shown here is derived from an EMBL/GenBank/DDBJ whole genome shotgun (WGS) entry which is preliminary data.</text>
</comment>
<sequence>MTESLTINANCSIRQSNFSLTEECRLVNDENFEELSIIWLDSDIFKTDDCLGMMSALRFIINDLHTFDNITECKNYISSIRTDEKIIFIVSGQLGEKIIPDIYESP</sequence>
<name>A0A818JCF3_9BILA</name>
<reference evidence="1" key="1">
    <citation type="submission" date="2021-02" db="EMBL/GenBank/DDBJ databases">
        <authorList>
            <person name="Nowell W R."/>
        </authorList>
    </citation>
    <scope>NUCLEOTIDE SEQUENCE</scope>
</reference>
<dbReference type="EMBL" id="CAJNYD010003733">
    <property type="protein sequence ID" value="CAF3539599.1"/>
    <property type="molecule type" value="Genomic_DNA"/>
</dbReference>